<dbReference type="Proteomes" id="UP000050865">
    <property type="component" value="Unassembled WGS sequence"/>
</dbReference>
<dbReference type="PATRIC" id="fig|1423730.4.peg.2370"/>
<reference evidence="1 2" key="1">
    <citation type="journal article" date="2015" name="Genome Announc.">
        <title>Expanding the biotechnology potential of lactobacilli through comparative genomics of 213 strains and associated genera.</title>
        <authorList>
            <person name="Sun Z."/>
            <person name="Harris H.M."/>
            <person name="McCann A."/>
            <person name="Guo C."/>
            <person name="Argimon S."/>
            <person name="Zhang W."/>
            <person name="Yang X."/>
            <person name="Jeffery I.B."/>
            <person name="Cooney J.C."/>
            <person name="Kagawa T.F."/>
            <person name="Liu W."/>
            <person name="Song Y."/>
            <person name="Salvetti E."/>
            <person name="Wrobel A."/>
            <person name="Rasinkangas P."/>
            <person name="Parkhill J."/>
            <person name="Rea M.C."/>
            <person name="O'Sullivan O."/>
            <person name="Ritari J."/>
            <person name="Douillard F.P."/>
            <person name="Paul Ross R."/>
            <person name="Yang R."/>
            <person name="Briner A.E."/>
            <person name="Felis G.E."/>
            <person name="de Vos W.M."/>
            <person name="Barrangou R."/>
            <person name="Klaenhammer T.R."/>
            <person name="Caufield P.W."/>
            <person name="Cui Y."/>
            <person name="Zhang H."/>
            <person name="O'Toole P.W."/>
        </authorList>
    </citation>
    <scope>NUCLEOTIDE SEQUENCE [LARGE SCALE GENOMIC DNA]</scope>
    <source>
        <strain evidence="1 2">DSM 22697</strain>
    </source>
</reference>
<dbReference type="EMBL" id="AYZJ01000050">
    <property type="protein sequence ID" value="KRN21480.1"/>
    <property type="molecule type" value="Genomic_DNA"/>
</dbReference>
<gene>
    <name evidence="1" type="ORF">FC75_GL002282</name>
</gene>
<keyword evidence="2" id="KW-1185">Reference proteome</keyword>
<protein>
    <submittedName>
        <fullName evidence="1">Uncharacterized protein</fullName>
    </submittedName>
</protein>
<dbReference type="AlphaFoldDB" id="A0A0R2EYF8"/>
<organism evidence="1 2">
    <name type="scientific">Lacticaseibacillus camelliae DSM 22697 = JCM 13995</name>
    <dbReference type="NCBI Taxonomy" id="1423730"/>
    <lineage>
        <taxon>Bacteria</taxon>
        <taxon>Bacillati</taxon>
        <taxon>Bacillota</taxon>
        <taxon>Bacilli</taxon>
        <taxon>Lactobacillales</taxon>
        <taxon>Lactobacillaceae</taxon>
        <taxon>Lacticaseibacillus</taxon>
    </lineage>
</organism>
<evidence type="ECO:0000313" key="1">
    <source>
        <dbReference type="EMBL" id="KRN21480.1"/>
    </source>
</evidence>
<name>A0A0R2EYF8_9LACO</name>
<evidence type="ECO:0000313" key="2">
    <source>
        <dbReference type="Proteomes" id="UP000050865"/>
    </source>
</evidence>
<comment type="caution">
    <text evidence="1">The sequence shown here is derived from an EMBL/GenBank/DDBJ whole genome shotgun (WGS) entry which is preliminary data.</text>
</comment>
<proteinExistence type="predicted"/>
<accession>A0A0R2EYF8</accession>
<sequence length="62" mass="6677">MGKQKASPNGLAKRVASLGVTRSLPLRKVETAPVLQGFDVSSMAYFNGDTFFVNLLASLYRG</sequence>